<evidence type="ECO:0000259" key="4">
    <source>
        <dbReference type="PROSITE" id="PS51035"/>
    </source>
</evidence>
<dbReference type="STRING" id="4432.A0A1U7ZFX0"/>
<organism evidence="5 6">
    <name type="scientific">Nelumbo nucifera</name>
    <name type="common">Sacred lotus</name>
    <dbReference type="NCBI Taxonomy" id="4432"/>
    <lineage>
        <taxon>Eukaryota</taxon>
        <taxon>Viridiplantae</taxon>
        <taxon>Streptophyta</taxon>
        <taxon>Embryophyta</taxon>
        <taxon>Tracheophyta</taxon>
        <taxon>Spermatophyta</taxon>
        <taxon>Magnoliopsida</taxon>
        <taxon>Proteales</taxon>
        <taxon>Nelumbonaceae</taxon>
        <taxon>Nelumbo</taxon>
    </lineage>
</organism>
<dbReference type="GO" id="GO:0051087">
    <property type="term" value="F:protein-folding chaperone binding"/>
    <property type="evidence" value="ECO:0007669"/>
    <property type="project" value="InterPro"/>
</dbReference>
<dbReference type="RefSeq" id="XP_010252622.1">
    <property type="nucleotide sequence ID" value="XM_010254320.2"/>
</dbReference>
<name>A0A1U7ZFX0_NELNU</name>
<dbReference type="eggNOG" id="ENOG502RYR9">
    <property type="taxonomic scope" value="Eukaryota"/>
</dbReference>
<dbReference type="PANTHER" id="PTHR33322:SF8">
    <property type="entry name" value="BAG FAMILY MOLECULAR CHAPERONE REGULATOR 5, MITOCHONDRIAL"/>
    <property type="match status" value="1"/>
</dbReference>
<dbReference type="CDD" id="cd23767">
    <property type="entry name" value="IQCD"/>
    <property type="match status" value="1"/>
</dbReference>
<dbReference type="GO" id="GO:0006457">
    <property type="term" value="P:protein folding"/>
    <property type="evidence" value="ECO:0000318"/>
    <property type="project" value="GO_Central"/>
</dbReference>
<feature type="compositionally biased region" description="Polar residues" evidence="3">
    <location>
        <begin position="20"/>
        <end position="29"/>
    </location>
</feature>
<feature type="domain" description="BAG" evidence="4">
    <location>
        <begin position="92"/>
        <end position="169"/>
    </location>
</feature>
<dbReference type="InterPro" id="IPR040400">
    <property type="entry name" value="BAG5/6/7/8"/>
</dbReference>
<dbReference type="SMART" id="SM00264">
    <property type="entry name" value="BAG"/>
    <property type="match status" value="1"/>
</dbReference>
<evidence type="ECO:0000256" key="2">
    <source>
        <dbReference type="SAM" id="Coils"/>
    </source>
</evidence>
<dbReference type="OrthoDB" id="1907216at2759"/>
<dbReference type="Pfam" id="PF02179">
    <property type="entry name" value="BAG"/>
    <property type="match status" value="1"/>
</dbReference>
<accession>A0A1U7ZFX0</accession>
<protein>
    <submittedName>
        <fullName evidence="6 7">BAG family molecular chaperone regulator 5, mitochondrial</fullName>
    </submittedName>
</protein>
<dbReference type="KEGG" id="nnu:104594149"/>
<reference evidence="6 7" key="1">
    <citation type="submission" date="2025-04" db="UniProtKB">
        <authorList>
            <consortium name="RefSeq"/>
        </authorList>
    </citation>
    <scope>IDENTIFICATION</scope>
</reference>
<proteinExistence type="predicted"/>
<dbReference type="RefSeq" id="XP_010252623.1">
    <property type="nucleotide sequence ID" value="XM_010254321.2"/>
</dbReference>
<feature type="region of interest" description="Disordered" evidence="3">
    <location>
        <begin position="18"/>
        <end position="68"/>
    </location>
</feature>
<keyword evidence="5" id="KW-1185">Reference proteome</keyword>
<keyword evidence="2" id="KW-0175">Coiled coil</keyword>
<evidence type="ECO:0000313" key="5">
    <source>
        <dbReference type="Proteomes" id="UP000189703"/>
    </source>
</evidence>
<evidence type="ECO:0000313" key="6">
    <source>
        <dbReference type="RefSeq" id="XP_010252622.1"/>
    </source>
</evidence>
<feature type="coiled-coil region" evidence="2">
    <location>
        <begin position="86"/>
        <end position="113"/>
    </location>
</feature>
<dbReference type="Gene3D" id="1.20.58.120">
    <property type="entry name" value="BAG domain"/>
    <property type="match status" value="1"/>
</dbReference>
<dbReference type="PROSITE" id="PS51035">
    <property type="entry name" value="BAG"/>
    <property type="match status" value="1"/>
</dbReference>
<dbReference type="PANTHER" id="PTHR33322">
    <property type="entry name" value="BAG DOMAIN CONTAINING PROTEIN, EXPRESSED"/>
    <property type="match status" value="1"/>
</dbReference>
<dbReference type="SUPFAM" id="SSF63491">
    <property type="entry name" value="BAG domain"/>
    <property type="match status" value="1"/>
</dbReference>
<dbReference type="OMA" id="MEVCKER"/>
<dbReference type="Proteomes" id="UP000189703">
    <property type="component" value="Unplaced"/>
</dbReference>
<dbReference type="AlphaFoldDB" id="A0A1U7ZFX0"/>
<evidence type="ECO:0000256" key="3">
    <source>
        <dbReference type="SAM" id="MobiDB-lite"/>
    </source>
</evidence>
<feature type="compositionally biased region" description="Low complexity" evidence="3">
    <location>
        <begin position="55"/>
        <end position="65"/>
    </location>
</feature>
<keyword evidence="1" id="KW-0143">Chaperone</keyword>
<dbReference type="InterPro" id="IPR036533">
    <property type="entry name" value="BAG_dom_sf"/>
</dbReference>
<evidence type="ECO:0000256" key="1">
    <source>
        <dbReference type="ARBA" id="ARBA00023186"/>
    </source>
</evidence>
<gene>
    <name evidence="6 7" type="primary">LOC104594149</name>
</gene>
<dbReference type="PROSITE" id="PS50096">
    <property type="entry name" value="IQ"/>
    <property type="match status" value="1"/>
</dbReference>
<dbReference type="InterPro" id="IPR003103">
    <property type="entry name" value="BAG_domain"/>
</dbReference>
<evidence type="ECO:0000313" key="7">
    <source>
        <dbReference type="RefSeq" id="XP_010252623.1"/>
    </source>
</evidence>
<dbReference type="GeneID" id="104594149"/>
<sequence>MKASLKARFSYTTTTTTVTNISRNDQNAPPSDPKIVEIPIESPSETPLPVTDHLPSTSPPQTQAPPDDPEFAAAVKIQSTYRAYVVRALVSKISAINSEANRLERLIQRQETVDAIRSGDREKLRMNEALMSLLLQLDSVPGVNPTVRELRRSVSRRVVVLQEILDAVADARVDDGDGFLRNWDEVIAHMEEDACKERGGEELERFCVEKLGFRCMQRFLRGI</sequence>